<dbReference type="GO" id="GO:0003700">
    <property type="term" value="F:DNA-binding transcription factor activity"/>
    <property type="evidence" value="ECO:0007669"/>
    <property type="project" value="TreeGrafter"/>
</dbReference>
<evidence type="ECO:0000256" key="4">
    <source>
        <dbReference type="PROSITE-ProRule" id="PRU00335"/>
    </source>
</evidence>
<evidence type="ECO:0000256" key="3">
    <source>
        <dbReference type="ARBA" id="ARBA00023163"/>
    </source>
</evidence>
<evidence type="ECO:0000256" key="1">
    <source>
        <dbReference type="ARBA" id="ARBA00023015"/>
    </source>
</evidence>
<dbReference type="AlphaFoldDB" id="A0A1S8YSS5"/>
<organism evidence="6 7">
    <name type="scientific">Izhakiella australiensis</name>
    <dbReference type="NCBI Taxonomy" id="1926881"/>
    <lineage>
        <taxon>Bacteria</taxon>
        <taxon>Pseudomonadati</taxon>
        <taxon>Pseudomonadota</taxon>
        <taxon>Gammaproteobacteria</taxon>
        <taxon>Enterobacterales</taxon>
        <taxon>Erwiniaceae</taxon>
        <taxon>Izhakiella</taxon>
    </lineage>
</organism>
<dbReference type="STRING" id="1926881.BTJ39_01615"/>
<keyword evidence="1" id="KW-0805">Transcription regulation</keyword>
<dbReference type="FunFam" id="1.10.10.60:FF:000141">
    <property type="entry name" value="TetR family transcriptional regulator"/>
    <property type="match status" value="1"/>
</dbReference>
<dbReference type="PROSITE" id="PS50977">
    <property type="entry name" value="HTH_TETR_2"/>
    <property type="match status" value="1"/>
</dbReference>
<dbReference type="SUPFAM" id="SSF48498">
    <property type="entry name" value="Tetracyclin repressor-like, C-terminal domain"/>
    <property type="match status" value="1"/>
</dbReference>
<evidence type="ECO:0000256" key="2">
    <source>
        <dbReference type="ARBA" id="ARBA00023125"/>
    </source>
</evidence>
<evidence type="ECO:0000313" key="6">
    <source>
        <dbReference type="EMBL" id="OON41882.1"/>
    </source>
</evidence>
<dbReference type="EMBL" id="MRUL01000001">
    <property type="protein sequence ID" value="OON41882.1"/>
    <property type="molecule type" value="Genomic_DNA"/>
</dbReference>
<keyword evidence="3" id="KW-0804">Transcription</keyword>
<dbReference type="PRINTS" id="PR00455">
    <property type="entry name" value="HTHTETR"/>
</dbReference>
<accession>A0A1S8YSS5</accession>
<feature type="domain" description="HTH tetR-type" evidence="5">
    <location>
        <begin position="1"/>
        <end position="61"/>
    </location>
</feature>
<keyword evidence="2 4" id="KW-0238">DNA-binding</keyword>
<dbReference type="PANTHER" id="PTHR30055:SF200">
    <property type="entry name" value="HTH-TYPE TRANSCRIPTIONAL REPRESSOR BDCR"/>
    <property type="match status" value="1"/>
</dbReference>
<dbReference type="Proteomes" id="UP000190667">
    <property type="component" value="Unassembled WGS sequence"/>
</dbReference>
<dbReference type="InterPro" id="IPR009057">
    <property type="entry name" value="Homeodomain-like_sf"/>
</dbReference>
<dbReference type="Gene3D" id="1.10.357.10">
    <property type="entry name" value="Tetracycline Repressor, domain 2"/>
    <property type="match status" value="1"/>
</dbReference>
<dbReference type="InterPro" id="IPR001647">
    <property type="entry name" value="HTH_TetR"/>
</dbReference>
<dbReference type="GO" id="GO:0000976">
    <property type="term" value="F:transcription cis-regulatory region binding"/>
    <property type="evidence" value="ECO:0007669"/>
    <property type="project" value="TreeGrafter"/>
</dbReference>
<dbReference type="InterPro" id="IPR050109">
    <property type="entry name" value="HTH-type_TetR-like_transc_reg"/>
</dbReference>
<dbReference type="SUPFAM" id="SSF46689">
    <property type="entry name" value="Homeodomain-like"/>
    <property type="match status" value="1"/>
</dbReference>
<reference evidence="6 7" key="1">
    <citation type="submission" date="2016-12" db="EMBL/GenBank/DDBJ databases">
        <title>Izhakiella australiana sp. nov. of genus Izhakiella isolated from Australian desert.</title>
        <authorList>
            <person name="Ji M."/>
        </authorList>
    </citation>
    <scope>NUCLEOTIDE SEQUENCE [LARGE SCALE GENOMIC DNA]</scope>
    <source>
        <strain evidence="6 7">D4N98</strain>
    </source>
</reference>
<feature type="DNA-binding region" description="H-T-H motif" evidence="4">
    <location>
        <begin position="24"/>
        <end position="43"/>
    </location>
</feature>
<dbReference type="RefSeq" id="WP_078000907.1">
    <property type="nucleotide sequence ID" value="NZ_MRUL01000001.1"/>
</dbReference>
<comment type="caution">
    <text evidence="6">The sequence shown here is derived from an EMBL/GenBank/DDBJ whole genome shotgun (WGS) entry which is preliminary data.</text>
</comment>
<name>A0A1S8YSS5_9GAMM</name>
<sequence length="179" mass="19783">MNKRQDIMQTAERLFYNNGFHATSTDRICNDAGVSTRTLYRYFPTREVLTVCVLEARKKRFFAPRHPSHHPQAIAKLFSAMEEWMQQHGTGGCFFVKAWGEYAGRDLMLAAQALDYRYAARDYIVSCLRHSHGADSAALANAIWMLFEGATTAAMIIGPAAAASAGDAAQQLMKAGASL</sequence>
<gene>
    <name evidence="6" type="ORF">BTJ39_01615</name>
</gene>
<dbReference type="InterPro" id="IPR036271">
    <property type="entry name" value="Tet_transcr_reg_TetR-rel_C_sf"/>
</dbReference>
<evidence type="ECO:0000259" key="5">
    <source>
        <dbReference type="PROSITE" id="PS50977"/>
    </source>
</evidence>
<dbReference type="PANTHER" id="PTHR30055">
    <property type="entry name" value="HTH-TYPE TRANSCRIPTIONAL REGULATOR RUTR"/>
    <property type="match status" value="1"/>
</dbReference>
<protein>
    <submittedName>
        <fullName evidence="6">TetR family transcriptional regulator</fullName>
    </submittedName>
</protein>
<dbReference type="Pfam" id="PF00440">
    <property type="entry name" value="TetR_N"/>
    <property type="match status" value="1"/>
</dbReference>
<dbReference type="OrthoDB" id="116240at2"/>
<keyword evidence="7" id="KW-1185">Reference proteome</keyword>
<evidence type="ECO:0000313" key="7">
    <source>
        <dbReference type="Proteomes" id="UP000190667"/>
    </source>
</evidence>
<proteinExistence type="predicted"/>